<dbReference type="EMBL" id="LNIX01000017">
    <property type="protein sequence ID" value="OXA45614.1"/>
    <property type="molecule type" value="Genomic_DNA"/>
</dbReference>
<evidence type="ECO:0000259" key="13">
    <source>
        <dbReference type="PROSITE" id="PS50262"/>
    </source>
</evidence>
<dbReference type="Pfam" id="PF00001">
    <property type="entry name" value="7tm_1"/>
    <property type="match status" value="2"/>
</dbReference>
<dbReference type="PANTHER" id="PTHR24248">
    <property type="entry name" value="ADRENERGIC RECEPTOR-RELATED G-PROTEIN COUPLED RECEPTOR"/>
    <property type="match status" value="1"/>
</dbReference>
<evidence type="ECO:0000256" key="3">
    <source>
        <dbReference type="ARBA" id="ARBA00022475"/>
    </source>
</evidence>
<keyword evidence="4 10" id="KW-0812">Transmembrane</keyword>
<feature type="transmembrane region" description="Helical" evidence="12">
    <location>
        <begin position="384"/>
        <end position="402"/>
    </location>
</feature>
<dbReference type="STRING" id="158441.A0A226DLA0"/>
<evidence type="ECO:0000256" key="8">
    <source>
        <dbReference type="ARBA" id="ARBA00023170"/>
    </source>
</evidence>
<feature type="transmembrane region" description="Helical" evidence="12">
    <location>
        <begin position="53"/>
        <end position="72"/>
    </location>
</feature>
<dbReference type="Gene3D" id="1.20.1070.10">
    <property type="entry name" value="Rhodopsin 7-helix transmembrane proteins"/>
    <property type="match status" value="2"/>
</dbReference>
<accession>A0A226DLA0</accession>
<evidence type="ECO:0000313" key="14">
    <source>
        <dbReference type="EMBL" id="OXA45614.1"/>
    </source>
</evidence>
<evidence type="ECO:0000256" key="6">
    <source>
        <dbReference type="ARBA" id="ARBA00023040"/>
    </source>
</evidence>
<dbReference type="GO" id="GO:0005886">
    <property type="term" value="C:plasma membrane"/>
    <property type="evidence" value="ECO:0007669"/>
    <property type="project" value="UniProtKB-SubCell"/>
</dbReference>
<dbReference type="PROSITE" id="PS00237">
    <property type="entry name" value="G_PROTEIN_RECEP_F1_1"/>
    <property type="match status" value="1"/>
</dbReference>
<dbReference type="GO" id="GO:0043410">
    <property type="term" value="P:positive regulation of MAPK cascade"/>
    <property type="evidence" value="ECO:0007669"/>
    <property type="project" value="TreeGrafter"/>
</dbReference>
<feature type="transmembrane region" description="Helical" evidence="12">
    <location>
        <begin position="483"/>
        <end position="503"/>
    </location>
</feature>
<dbReference type="PRINTS" id="PR00237">
    <property type="entry name" value="GPCRRHODOPSN"/>
</dbReference>
<evidence type="ECO:0000256" key="2">
    <source>
        <dbReference type="ARBA" id="ARBA00010663"/>
    </source>
</evidence>
<comment type="subcellular location">
    <subcellularLocation>
        <location evidence="1">Cell membrane</location>
        <topology evidence="1">Multi-pass membrane protein</topology>
    </subcellularLocation>
</comment>
<feature type="transmembrane region" description="Helical" evidence="12">
    <location>
        <begin position="92"/>
        <end position="112"/>
    </location>
</feature>
<dbReference type="SMART" id="SM01381">
    <property type="entry name" value="7TM_GPCR_Srsx"/>
    <property type="match status" value="1"/>
</dbReference>
<dbReference type="PANTHER" id="PTHR24248:SF187">
    <property type="entry name" value="OCTOPAMINE RECEPTOR BETA-2R"/>
    <property type="match status" value="1"/>
</dbReference>
<organism evidence="14 15">
    <name type="scientific">Folsomia candida</name>
    <name type="common">Springtail</name>
    <dbReference type="NCBI Taxonomy" id="158441"/>
    <lineage>
        <taxon>Eukaryota</taxon>
        <taxon>Metazoa</taxon>
        <taxon>Ecdysozoa</taxon>
        <taxon>Arthropoda</taxon>
        <taxon>Hexapoda</taxon>
        <taxon>Collembola</taxon>
        <taxon>Entomobryomorpha</taxon>
        <taxon>Isotomoidea</taxon>
        <taxon>Isotomidae</taxon>
        <taxon>Proisotominae</taxon>
        <taxon>Folsomia</taxon>
    </lineage>
</organism>
<keyword evidence="8 10" id="KW-0675">Receptor</keyword>
<keyword evidence="9 10" id="KW-0807">Transducer</keyword>
<sequence>MEWMKRRGGVGRGFCYDLGGIFLSFMIMASIVGNALVCIAVATERSLRRIGNLFIVSLAIADMFVACLVMTFAGVNDLLGYWVFGEQFCDTWIAFDVMCSTASILNLAAISLDRYVHIKDPLRYGRWVNKRSILGVIAVVWILAALISFVPISLDLHRADELEMPKDPLALPTCALDLSPTYAVKLCKNWAAAAELFGNGRTKILSTTKSDPGDPERELNDSKRYKEKKKQINYVTVQKFVKSTRWGHTAYKLTKKPLMSQKNIDDRLKFGELLQKSGHLSENRLGEELRSHILWTDESIIELYPKLNQQNVRYRTENKSDVPSRAVPKFGLKVMVAGWCYSPYSKSEFESHQDASLNGLEQGGVARKQPRFESPGEPVVSSCVSFYLPCFIMVGIYCRLYLYARKHVKNIKAVTRPPPRAGDATARTTPTHANSSYQVSDHKAAVTVGVIMGELLLNTLVLLDIATVNGDNEELYNVTDHRAGTFLVCWVPFFCANIVYAFCKTCIPDLAFKILTWLGYSNSCFNPVIYSIFNTEFRAAFRRILTSRLPPCCKDLGWCPSCRLISCCRRCGYQAVALIQRRRSDPEVGSLHQMNGICTFRETPRSSGGSIPGTNTRSTTPREIRCGSGSGVTMFGEKVSAI</sequence>
<evidence type="ECO:0000256" key="1">
    <source>
        <dbReference type="ARBA" id="ARBA00004651"/>
    </source>
</evidence>
<dbReference type="AlphaFoldDB" id="A0A226DLA0"/>
<dbReference type="CDD" id="cd15065">
    <property type="entry name" value="7tmA_Ap5-HTB1-like"/>
    <property type="match status" value="1"/>
</dbReference>
<evidence type="ECO:0000256" key="7">
    <source>
        <dbReference type="ARBA" id="ARBA00023136"/>
    </source>
</evidence>
<dbReference type="SUPFAM" id="SSF81321">
    <property type="entry name" value="Family A G protein-coupled receptor-like"/>
    <property type="match status" value="2"/>
</dbReference>
<protein>
    <submittedName>
        <fullName evidence="14">Dopamine receptor 1</fullName>
    </submittedName>
</protein>
<feature type="transmembrane region" description="Helical" evidence="12">
    <location>
        <begin position="20"/>
        <end position="41"/>
    </location>
</feature>
<dbReference type="InterPro" id="IPR000276">
    <property type="entry name" value="GPCR_Rhodpsn"/>
</dbReference>
<reference evidence="14 15" key="1">
    <citation type="submission" date="2015-12" db="EMBL/GenBank/DDBJ databases">
        <title>The genome of Folsomia candida.</title>
        <authorList>
            <person name="Faddeeva A."/>
            <person name="Derks M.F."/>
            <person name="Anvar Y."/>
            <person name="Smit S."/>
            <person name="Van Straalen N."/>
            <person name="Roelofs D."/>
        </authorList>
    </citation>
    <scope>NUCLEOTIDE SEQUENCE [LARGE SCALE GENOMIC DNA]</scope>
    <source>
        <strain evidence="14 15">VU population</strain>
        <tissue evidence="14">Whole body</tissue>
    </source>
</reference>
<evidence type="ECO:0000256" key="5">
    <source>
        <dbReference type="ARBA" id="ARBA00022989"/>
    </source>
</evidence>
<comment type="similarity">
    <text evidence="2 10">Belongs to the G-protein coupled receptor 1 family.</text>
</comment>
<comment type="caution">
    <text evidence="14">The sequence shown here is derived from an EMBL/GenBank/DDBJ whole genome shotgun (WGS) entry which is preliminary data.</text>
</comment>
<evidence type="ECO:0000256" key="10">
    <source>
        <dbReference type="RuleBase" id="RU000688"/>
    </source>
</evidence>
<dbReference type="Proteomes" id="UP000198287">
    <property type="component" value="Unassembled WGS sequence"/>
</dbReference>
<feature type="transmembrane region" description="Helical" evidence="12">
    <location>
        <begin position="133"/>
        <end position="154"/>
    </location>
</feature>
<evidence type="ECO:0000313" key="15">
    <source>
        <dbReference type="Proteomes" id="UP000198287"/>
    </source>
</evidence>
<evidence type="ECO:0000256" key="11">
    <source>
        <dbReference type="SAM" id="MobiDB-lite"/>
    </source>
</evidence>
<keyword evidence="15" id="KW-1185">Reference proteome</keyword>
<proteinExistence type="inferred from homology"/>
<dbReference type="GO" id="GO:0071880">
    <property type="term" value="P:adenylate cyclase-activating adrenergic receptor signaling pathway"/>
    <property type="evidence" value="ECO:0007669"/>
    <property type="project" value="TreeGrafter"/>
</dbReference>
<keyword evidence="6 10" id="KW-0297">G-protein coupled receptor</keyword>
<evidence type="ECO:0000256" key="12">
    <source>
        <dbReference type="SAM" id="Phobius"/>
    </source>
</evidence>
<feature type="region of interest" description="Disordered" evidence="11">
    <location>
        <begin position="604"/>
        <end position="623"/>
    </location>
</feature>
<keyword evidence="3" id="KW-1003">Cell membrane</keyword>
<gene>
    <name evidence="14" type="ORF">Fcan01_19398</name>
</gene>
<dbReference type="InterPro" id="IPR017452">
    <property type="entry name" value="GPCR_Rhodpsn_7TM"/>
</dbReference>
<feature type="domain" description="G-protein coupled receptors family 1 profile" evidence="13">
    <location>
        <begin position="33"/>
        <end position="530"/>
    </location>
</feature>
<keyword evidence="5 12" id="KW-1133">Transmembrane helix</keyword>
<dbReference type="GO" id="GO:0004989">
    <property type="term" value="F:octopamine receptor activity"/>
    <property type="evidence" value="ECO:0007669"/>
    <property type="project" value="TreeGrafter"/>
</dbReference>
<name>A0A226DLA0_FOLCA</name>
<feature type="transmembrane region" description="Helical" evidence="12">
    <location>
        <begin position="444"/>
        <end position="463"/>
    </location>
</feature>
<keyword evidence="7 12" id="KW-0472">Membrane</keyword>
<dbReference type="OrthoDB" id="5957871at2759"/>
<feature type="compositionally biased region" description="Polar residues" evidence="11">
    <location>
        <begin position="605"/>
        <end position="619"/>
    </location>
</feature>
<dbReference type="OMA" id="LCEIWIA"/>
<evidence type="ECO:0000256" key="9">
    <source>
        <dbReference type="ARBA" id="ARBA00023224"/>
    </source>
</evidence>
<evidence type="ECO:0000256" key="4">
    <source>
        <dbReference type="ARBA" id="ARBA00022692"/>
    </source>
</evidence>
<dbReference type="PROSITE" id="PS50262">
    <property type="entry name" value="G_PROTEIN_RECEP_F1_2"/>
    <property type="match status" value="1"/>
</dbReference>